<reference evidence="4" key="1">
    <citation type="submission" date="2009-12" db="EMBL/GenBank/DDBJ databases">
        <title>Complete sequence of Treponema primitia strain ZAS-2.</title>
        <authorList>
            <person name="Tetu S.G."/>
            <person name="Matson E."/>
            <person name="Ren Q."/>
            <person name="Seshadri R."/>
            <person name="Elbourne L."/>
            <person name="Hassan K.A."/>
            <person name="Durkin A."/>
            <person name="Radune D."/>
            <person name="Mohamoud Y."/>
            <person name="Shay R."/>
            <person name="Jin S."/>
            <person name="Zhang X."/>
            <person name="Lucey K."/>
            <person name="Ballor N.R."/>
            <person name="Ottesen E."/>
            <person name="Rosenthal R."/>
            <person name="Allen A."/>
            <person name="Leadbetter J.R."/>
            <person name="Paulsen I.T."/>
        </authorList>
    </citation>
    <scope>NUCLEOTIDE SEQUENCE [LARGE SCALE GENOMIC DNA]</scope>
    <source>
        <strain evidence="4">ATCC BAA-887 / DSM 12427 / ZAS-2</strain>
    </source>
</reference>
<dbReference type="GO" id="GO:0006310">
    <property type="term" value="P:DNA recombination"/>
    <property type="evidence" value="ECO:0007669"/>
    <property type="project" value="UniProtKB-KW"/>
</dbReference>
<protein>
    <submittedName>
        <fullName evidence="3">Putative transposase</fullName>
    </submittedName>
</protein>
<feature type="domain" description="Tyr recombinase" evidence="2">
    <location>
        <begin position="60"/>
        <end position="131"/>
    </location>
</feature>
<dbReference type="AlphaFoldDB" id="F5YQL3"/>
<dbReference type="PROSITE" id="PS51898">
    <property type="entry name" value="TYR_RECOMBINASE"/>
    <property type="match status" value="1"/>
</dbReference>
<name>F5YQL3_TREPZ</name>
<dbReference type="Gene3D" id="1.10.443.10">
    <property type="entry name" value="Intergrase catalytic core"/>
    <property type="match status" value="1"/>
</dbReference>
<dbReference type="SUPFAM" id="SSF56349">
    <property type="entry name" value="DNA breaking-rejoining enzymes"/>
    <property type="match status" value="1"/>
</dbReference>
<evidence type="ECO:0000313" key="4">
    <source>
        <dbReference type="Proteomes" id="UP000009223"/>
    </source>
</evidence>
<dbReference type="EMBL" id="CP001843">
    <property type="protein sequence ID" value="AEF86989.1"/>
    <property type="molecule type" value="Genomic_DNA"/>
</dbReference>
<accession>F5YQL3</accession>
<dbReference type="InterPro" id="IPR011010">
    <property type="entry name" value="DNA_brk_join_enz"/>
</dbReference>
<dbReference type="GO" id="GO:0003677">
    <property type="term" value="F:DNA binding"/>
    <property type="evidence" value="ECO:0007669"/>
    <property type="project" value="InterPro"/>
</dbReference>
<evidence type="ECO:0000259" key="2">
    <source>
        <dbReference type="PROSITE" id="PS51898"/>
    </source>
</evidence>
<dbReference type="InterPro" id="IPR013762">
    <property type="entry name" value="Integrase-like_cat_sf"/>
</dbReference>
<reference evidence="3 4" key="2">
    <citation type="journal article" date="2011" name="ISME J.">
        <title>RNA-seq reveals cooperative metabolic interactions between two termite-gut spirochete species in co-culture.</title>
        <authorList>
            <person name="Rosenthal A.Z."/>
            <person name="Matson E.G."/>
            <person name="Eldar A."/>
            <person name="Leadbetter J.R."/>
        </authorList>
    </citation>
    <scope>NUCLEOTIDE SEQUENCE [LARGE SCALE GENOMIC DNA]</scope>
    <source>
        <strain evidence="4">ATCC BAA-887 / DSM 12427 / ZAS-2</strain>
    </source>
</reference>
<gene>
    <name evidence="3" type="ordered locus">TREPR_2721</name>
</gene>
<dbReference type="HOGENOM" id="CLU_1926651_0_0_12"/>
<keyword evidence="4" id="KW-1185">Reference proteome</keyword>
<proteinExistence type="predicted"/>
<dbReference type="Proteomes" id="UP000009223">
    <property type="component" value="Chromosome"/>
</dbReference>
<organism evidence="3 4">
    <name type="scientific">Treponema primitia (strain ATCC BAA-887 / DSM 12427 / ZAS-2)</name>
    <dbReference type="NCBI Taxonomy" id="545694"/>
    <lineage>
        <taxon>Bacteria</taxon>
        <taxon>Pseudomonadati</taxon>
        <taxon>Spirochaetota</taxon>
        <taxon>Spirochaetia</taxon>
        <taxon>Spirochaetales</taxon>
        <taxon>Treponemataceae</taxon>
        <taxon>Treponema</taxon>
    </lineage>
</organism>
<keyword evidence="1" id="KW-0233">DNA recombination</keyword>
<dbReference type="STRING" id="545694.TREPR_2721"/>
<dbReference type="InterPro" id="IPR002104">
    <property type="entry name" value="Integrase_catalytic"/>
</dbReference>
<evidence type="ECO:0000313" key="3">
    <source>
        <dbReference type="EMBL" id="AEF86989.1"/>
    </source>
</evidence>
<sequence>MTAQDLDRLQLQIKKETKLKAKTVNSILAAVCIPIREAFRVGRVSHNPAQKFRGLGRDDDPRGILSSAELKKLFAEPWETEAHRLAVALSHATGMRLGEILAIGLEDITLDFEEKPVLWVRKSWSTVSGHK</sequence>
<dbReference type="KEGG" id="tpi:TREPR_2721"/>
<evidence type="ECO:0000256" key="1">
    <source>
        <dbReference type="ARBA" id="ARBA00023172"/>
    </source>
</evidence>
<dbReference type="GO" id="GO:0015074">
    <property type="term" value="P:DNA integration"/>
    <property type="evidence" value="ECO:0007669"/>
    <property type="project" value="InterPro"/>
</dbReference>